<proteinExistence type="predicted"/>
<organism evidence="1 2">
    <name type="scientific">Sphingobium phenoxybenzoativorans</name>
    <dbReference type="NCBI Taxonomy" id="1592790"/>
    <lineage>
        <taxon>Bacteria</taxon>
        <taxon>Pseudomonadati</taxon>
        <taxon>Pseudomonadota</taxon>
        <taxon>Alphaproteobacteria</taxon>
        <taxon>Sphingomonadales</taxon>
        <taxon>Sphingomonadaceae</taxon>
        <taxon>Sphingobium</taxon>
    </lineage>
</organism>
<name>A0A975K923_9SPHN</name>
<protein>
    <submittedName>
        <fullName evidence="1">Uncharacterized protein</fullName>
    </submittedName>
</protein>
<keyword evidence="2" id="KW-1185">Reference proteome</keyword>
<dbReference type="AlphaFoldDB" id="A0A975K923"/>
<reference evidence="1" key="1">
    <citation type="submission" date="2021-04" db="EMBL/GenBank/DDBJ databases">
        <title>Isolation of p-tert-butylphenol degrading bacteria Sphingobium phenoxybenzoativorans Tas13 from active sludge.</title>
        <authorList>
            <person name="Li Y."/>
        </authorList>
    </citation>
    <scope>NUCLEOTIDE SEQUENCE</scope>
    <source>
        <strain evidence="1">Tas13</strain>
    </source>
</reference>
<gene>
    <name evidence="1" type="ORF">KFK14_06380</name>
</gene>
<dbReference type="RefSeq" id="WP_212610285.1">
    <property type="nucleotide sequence ID" value="NZ_CP073910.1"/>
</dbReference>
<evidence type="ECO:0000313" key="2">
    <source>
        <dbReference type="Proteomes" id="UP000681425"/>
    </source>
</evidence>
<accession>A0A975K923</accession>
<dbReference type="KEGG" id="spph:KFK14_06380"/>
<evidence type="ECO:0000313" key="1">
    <source>
        <dbReference type="EMBL" id="QUT07049.1"/>
    </source>
</evidence>
<dbReference type="Proteomes" id="UP000681425">
    <property type="component" value="Chromosome"/>
</dbReference>
<dbReference type="EMBL" id="CP073910">
    <property type="protein sequence ID" value="QUT07049.1"/>
    <property type="molecule type" value="Genomic_DNA"/>
</dbReference>
<sequence length="106" mass="11003">MFETTNIGTAMGEYDLKPGTFTSIIFAAAHQVRPVTICEIIVNGVTVAAGVTADFQGDNPSISPQTICALIPYTAKAKLRISNVDAGSVVVNSVPLGLLLEQPAVA</sequence>